<proteinExistence type="predicted"/>
<name>A0AAV2AD11_9ARAC</name>
<feature type="domain" description="BTB" evidence="1">
    <location>
        <begin position="325"/>
        <end position="392"/>
    </location>
</feature>
<reference evidence="2 3" key="1">
    <citation type="submission" date="2024-04" db="EMBL/GenBank/DDBJ databases">
        <authorList>
            <person name="Rising A."/>
            <person name="Reimegard J."/>
            <person name="Sonavane S."/>
            <person name="Akerstrom W."/>
            <person name="Nylinder S."/>
            <person name="Hedman E."/>
            <person name="Kallberg Y."/>
        </authorList>
    </citation>
    <scope>NUCLEOTIDE SEQUENCE [LARGE SCALE GENOMIC DNA]</scope>
</reference>
<dbReference type="Gene3D" id="2.60.210.10">
    <property type="entry name" value="Apoptosis, Tumor Necrosis Factor Receptor Associated Protein 2, Chain A"/>
    <property type="match status" value="1"/>
</dbReference>
<dbReference type="Proteomes" id="UP001497382">
    <property type="component" value="Unassembled WGS sequence"/>
</dbReference>
<dbReference type="CDD" id="cd18186">
    <property type="entry name" value="BTB_POZ_ZBTB_KLHL-like"/>
    <property type="match status" value="1"/>
</dbReference>
<dbReference type="AlphaFoldDB" id="A0AAV2AD11"/>
<sequence length="410" mass="47294">MEFSFMWWIENVSYYPRDRREVLNSPHFTPGGLNDTSWVLSLHPYSPFGGVFDFLKLKRSSHDAGPESILLKIEISVMKIDGSILSSDGCENTFRKGQERMFRCLLFETRSRARRKTEYLPGDTLGVRCRMWMSGEGARMVGRCTARTRIGIGKISFIHTVENFSSLKLGEKKILQIPSHSETGYFFTSTLRLVKNDFNEDAIKVKTSSSNINYKLYIQRISVINASGNIIECFVCKNLKRMFLLQKREKYLPNDELSLLCECTFGTGVIHREIEEAVHDLPVTVFEQRYNIPHSKNDAKAAEKLFTCPSSLDDFKTFYNDRFLTDIVLKTPTKSFPAHKIVLCARSSVFRAMLTNDMKEKNTDCIQVEDLENETVQHLLLFLYSESLEELQWDLPFNSTTRQANIQLKN</sequence>
<dbReference type="EMBL" id="CAXIEN010000149">
    <property type="protein sequence ID" value="CAL1281810.1"/>
    <property type="molecule type" value="Genomic_DNA"/>
</dbReference>
<dbReference type="InterPro" id="IPR011333">
    <property type="entry name" value="SKP1/BTB/POZ_sf"/>
</dbReference>
<dbReference type="Gene3D" id="3.30.710.10">
    <property type="entry name" value="Potassium Channel Kv1.1, Chain A"/>
    <property type="match status" value="1"/>
</dbReference>
<gene>
    <name evidence="2" type="ORF">LARSCL_LOCUS11798</name>
</gene>
<dbReference type="SUPFAM" id="SSF49599">
    <property type="entry name" value="TRAF domain-like"/>
    <property type="match status" value="1"/>
</dbReference>
<dbReference type="InterPro" id="IPR000210">
    <property type="entry name" value="BTB/POZ_dom"/>
</dbReference>
<evidence type="ECO:0000259" key="1">
    <source>
        <dbReference type="PROSITE" id="PS50097"/>
    </source>
</evidence>
<dbReference type="InterPro" id="IPR008974">
    <property type="entry name" value="TRAF-like"/>
</dbReference>
<protein>
    <recommendedName>
        <fullName evidence="1">BTB domain-containing protein</fullName>
    </recommendedName>
</protein>
<dbReference type="SMART" id="SM00225">
    <property type="entry name" value="BTB"/>
    <property type="match status" value="1"/>
</dbReference>
<keyword evidence="3" id="KW-1185">Reference proteome</keyword>
<organism evidence="2 3">
    <name type="scientific">Larinioides sclopetarius</name>
    <dbReference type="NCBI Taxonomy" id="280406"/>
    <lineage>
        <taxon>Eukaryota</taxon>
        <taxon>Metazoa</taxon>
        <taxon>Ecdysozoa</taxon>
        <taxon>Arthropoda</taxon>
        <taxon>Chelicerata</taxon>
        <taxon>Arachnida</taxon>
        <taxon>Araneae</taxon>
        <taxon>Araneomorphae</taxon>
        <taxon>Entelegynae</taxon>
        <taxon>Araneoidea</taxon>
        <taxon>Araneidae</taxon>
        <taxon>Larinioides</taxon>
    </lineage>
</organism>
<dbReference type="SUPFAM" id="SSF54695">
    <property type="entry name" value="POZ domain"/>
    <property type="match status" value="1"/>
</dbReference>
<accession>A0AAV2AD11</accession>
<dbReference type="PANTHER" id="PTHR24413">
    <property type="entry name" value="SPECKLE-TYPE POZ PROTEIN"/>
    <property type="match status" value="1"/>
</dbReference>
<dbReference type="Pfam" id="PF00651">
    <property type="entry name" value="BTB"/>
    <property type="match status" value="1"/>
</dbReference>
<dbReference type="PROSITE" id="PS50097">
    <property type="entry name" value="BTB"/>
    <property type="match status" value="1"/>
</dbReference>
<evidence type="ECO:0000313" key="2">
    <source>
        <dbReference type="EMBL" id="CAL1281810.1"/>
    </source>
</evidence>
<comment type="caution">
    <text evidence="2">The sequence shown here is derived from an EMBL/GenBank/DDBJ whole genome shotgun (WGS) entry which is preliminary data.</text>
</comment>
<evidence type="ECO:0000313" key="3">
    <source>
        <dbReference type="Proteomes" id="UP001497382"/>
    </source>
</evidence>